<dbReference type="InterPro" id="IPR050997">
    <property type="entry name" value="MAPEG"/>
</dbReference>
<accession>A0ABZ0IKD1</accession>
<dbReference type="InterPro" id="IPR023352">
    <property type="entry name" value="MAPEG-like_dom_sf"/>
</dbReference>
<evidence type="ECO:0000256" key="4">
    <source>
        <dbReference type="ARBA" id="ARBA00023136"/>
    </source>
</evidence>
<dbReference type="PANTHER" id="PTHR10250">
    <property type="entry name" value="MICROSOMAL GLUTATHIONE S-TRANSFERASE"/>
    <property type="match status" value="1"/>
</dbReference>
<evidence type="ECO:0000256" key="1">
    <source>
        <dbReference type="ARBA" id="ARBA00004141"/>
    </source>
</evidence>
<sequence length="125" mass="13378">MNYVHIVAVLAVIQFIYFGIMVGRARGLYDVAAPATSGHEMFDRAFRIQMNTLELLVCFLPALLLAAVYWPNAIIAGVGVLYLLGRALYSVAYTKDPSTRGLGFALSLFPTLGLLIAAGVGAVIA</sequence>
<feature type="transmembrane region" description="Helical" evidence="5">
    <location>
        <begin position="6"/>
        <end position="23"/>
    </location>
</feature>
<dbReference type="SUPFAM" id="SSF161084">
    <property type="entry name" value="MAPEG domain-like"/>
    <property type="match status" value="1"/>
</dbReference>
<dbReference type="Gene3D" id="1.20.120.550">
    <property type="entry name" value="Membrane associated eicosanoid/glutathione metabolism-like domain"/>
    <property type="match status" value="1"/>
</dbReference>
<keyword evidence="7" id="KW-1185">Reference proteome</keyword>
<evidence type="ECO:0000313" key="7">
    <source>
        <dbReference type="Proteomes" id="UP001626549"/>
    </source>
</evidence>
<organism evidence="6 7">
    <name type="scientific">Congregibacter brevis</name>
    <dbReference type="NCBI Taxonomy" id="3081201"/>
    <lineage>
        <taxon>Bacteria</taxon>
        <taxon>Pseudomonadati</taxon>
        <taxon>Pseudomonadota</taxon>
        <taxon>Gammaproteobacteria</taxon>
        <taxon>Cellvibrionales</taxon>
        <taxon>Halieaceae</taxon>
        <taxon>Congregibacter</taxon>
    </lineage>
</organism>
<evidence type="ECO:0000256" key="3">
    <source>
        <dbReference type="ARBA" id="ARBA00022989"/>
    </source>
</evidence>
<feature type="transmembrane region" description="Helical" evidence="5">
    <location>
        <begin position="104"/>
        <end position="124"/>
    </location>
</feature>
<evidence type="ECO:0000313" key="6">
    <source>
        <dbReference type="EMBL" id="WOJ98521.1"/>
    </source>
</evidence>
<dbReference type="Pfam" id="PF01124">
    <property type="entry name" value="MAPEG"/>
    <property type="match status" value="1"/>
</dbReference>
<proteinExistence type="predicted"/>
<dbReference type="InterPro" id="IPR001129">
    <property type="entry name" value="Membr-assoc_MAPEG"/>
</dbReference>
<gene>
    <name evidence="6" type="ORF">R0137_08095</name>
</gene>
<name>A0ABZ0IKD1_9GAMM</name>
<dbReference type="PANTHER" id="PTHR10250:SF15">
    <property type="entry name" value="MICROSOMAL GLUTATHIONE S-TRANSFERASE-RELATED"/>
    <property type="match status" value="1"/>
</dbReference>
<feature type="transmembrane region" description="Helical" evidence="5">
    <location>
        <begin position="55"/>
        <end position="84"/>
    </location>
</feature>
<keyword evidence="2 5" id="KW-0812">Transmembrane</keyword>
<dbReference type="RefSeq" id="WP_407329880.1">
    <property type="nucleotide sequence ID" value="NZ_CP136865.1"/>
</dbReference>
<dbReference type="EMBL" id="CP136865">
    <property type="protein sequence ID" value="WOJ98521.1"/>
    <property type="molecule type" value="Genomic_DNA"/>
</dbReference>
<evidence type="ECO:0000256" key="5">
    <source>
        <dbReference type="SAM" id="Phobius"/>
    </source>
</evidence>
<reference evidence="6 7" key="1">
    <citation type="submission" date="2023-10" db="EMBL/GenBank/DDBJ databases">
        <title>Two novel species belonging to the OM43/NOR5 clade.</title>
        <authorList>
            <person name="Park M."/>
        </authorList>
    </citation>
    <scope>NUCLEOTIDE SEQUENCE [LARGE SCALE GENOMIC DNA]</scope>
    <source>
        <strain evidence="6 7">IMCC45268</strain>
    </source>
</reference>
<protein>
    <submittedName>
        <fullName evidence="6">MAPEG family protein</fullName>
    </submittedName>
</protein>
<evidence type="ECO:0000256" key="2">
    <source>
        <dbReference type="ARBA" id="ARBA00022692"/>
    </source>
</evidence>
<dbReference type="Proteomes" id="UP001626549">
    <property type="component" value="Chromosome"/>
</dbReference>
<comment type="subcellular location">
    <subcellularLocation>
        <location evidence="1">Membrane</location>
        <topology evidence="1">Multi-pass membrane protein</topology>
    </subcellularLocation>
</comment>
<keyword evidence="4 5" id="KW-0472">Membrane</keyword>
<keyword evidence="3 5" id="KW-1133">Transmembrane helix</keyword>